<proteinExistence type="predicted"/>
<accession>A0AAQ4E0H7</accession>
<dbReference type="AlphaFoldDB" id="A0AAQ4E0H7"/>
<protein>
    <submittedName>
        <fullName evidence="1">Uncharacterized protein</fullName>
    </submittedName>
</protein>
<evidence type="ECO:0000313" key="2">
    <source>
        <dbReference type="Proteomes" id="UP001321473"/>
    </source>
</evidence>
<dbReference type="EMBL" id="JARKHS020024331">
    <property type="protein sequence ID" value="KAK8768217.1"/>
    <property type="molecule type" value="Genomic_DNA"/>
</dbReference>
<comment type="caution">
    <text evidence="1">The sequence shown here is derived from an EMBL/GenBank/DDBJ whole genome shotgun (WGS) entry which is preliminary data.</text>
</comment>
<gene>
    <name evidence="1" type="ORF">V5799_015320</name>
</gene>
<sequence>MCLLEADGDTFTLAGDGKVSISTVQSRPVPMPKQCCAKQTTKRICVKFEKSCLRFFRTARLFGPLSGSRQVLKIGRPLYYCFCLCFHISG</sequence>
<keyword evidence="2" id="KW-1185">Reference proteome</keyword>
<name>A0AAQ4E0H7_AMBAM</name>
<reference evidence="1 2" key="1">
    <citation type="journal article" date="2023" name="Arcadia Sci">
        <title>De novo assembly of a long-read Amblyomma americanum tick genome.</title>
        <authorList>
            <person name="Chou S."/>
            <person name="Poskanzer K.E."/>
            <person name="Rollins M."/>
            <person name="Thuy-Boun P.S."/>
        </authorList>
    </citation>
    <scope>NUCLEOTIDE SEQUENCE [LARGE SCALE GENOMIC DNA]</scope>
    <source>
        <strain evidence="1">F_SG_1</strain>
        <tissue evidence="1">Salivary glands</tissue>
    </source>
</reference>
<organism evidence="1 2">
    <name type="scientific">Amblyomma americanum</name>
    <name type="common">Lone star tick</name>
    <dbReference type="NCBI Taxonomy" id="6943"/>
    <lineage>
        <taxon>Eukaryota</taxon>
        <taxon>Metazoa</taxon>
        <taxon>Ecdysozoa</taxon>
        <taxon>Arthropoda</taxon>
        <taxon>Chelicerata</taxon>
        <taxon>Arachnida</taxon>
        <taxon>Acari</taxon>
        <taxon>Parasitiformes</taxon>
        <taxon>Ixodida</taxon>
        <taxon>Ixodoidea</taxon>
        <taxon>Ixodidae</taxon>
        <taxon>Amblyomminae</taxon>
        <taxon>Amblyomma</taxon>
    </lineage>
</organism>
<dbReference type="Proteomes" id="UP001321473">
    <property type="component" value="Unassembled WGS sequence"/>
</dbReference>
<evidence type="ECO:0000313" key="1">
    <source>
        <dbReference type="EMBL" id="KAK8768217.1"/>
    </source>
</evidence>